<keyword evidence="2" id="KW-1185">Reference proteome</keyword>
<dbReference type="EMBL" id="JBHSXI010000001">
    <property type="protein sequence ID" value="MFC6887910.1"/>
    <property type="molecule type" value="Genomic_DNA"/>
</dbReference>
<gene>
    <name evidence="1" type="ORF">ACFQEY_02405</name>
</gene>
<dbReference type="Proteomes" id="UP001596333">
    <property type="component" value="Unassembled WGS sequence"/>
</dbReference>
<dbReference type="RefSeq" id="WP_379764434.1">
    <property type="nucleotide sequence ID" value="NZ_JBHSXI010000001.1"/>
</dbReference>
<dbReference type="InterPro" id="IPR036390">
    <property type="entry name" value="WH_DNA-bd_sf"/>
</dbReference>
<dbReference type="AlphaFoldDB" id="A0ABD5UHD5"/>
<name>A0ABD5UHD5_9EURY</name>
<dbReference type="SUPFAM" id="SSF46785">
    <property type="entry name" value="Winged helix' DNA-binding domain"/>
    <property type="match status" value="1"/>
</dbReference>
<organism evidence="1 2">
    <name type="scientific">Halorubrum trueperi</name>
    <dbReference type="NCBI Taxonomy" id="2004704"/>
    <lineage>
        <taxon>Archaea</taxon>
        <taxon>Methanobacteriati</taxon>
        <taxon>Methanobacteriota</taxon>
        <taxon>Stenosarchaea group</taxon>
        <taxon>Halobacteria</taxon>
        <taxon>Halobacteriales</taxon>
        <taxon>Haloferacaceae</taxon>
        <taxon>Halorubrum</taxon>
    </lineage>
</organism>
<comment type="caution">
    <text evidence="1">The sequence shown here is derived from an EMBL/GenBank/DDBJ whole genome shotgun (WGS) entry which is preliminary data.</text>
</comment>
<sequence>MLEPRQLNEADREILDELHEGRASPSYLSEQTGVEQTYINQRLRRLDEHGHVDNLARGLWELVDDPRDADGAGDEDDVEELKRHVRAAGEAIEEQDVDALRRHVRAAYEVISDE</sequence>
<dbReference type="Gene3D" id="1.10.10.10">
    <property type="entry name" value="Winged helix-like DNA-binding domain superfamily/Winged helix DNA-binding domain"/>
    <property type="match status" value="1"/>
</dbReference>
<dbReference type="InterPro" id="IPR036388">
    <property type="entry name" value="WH-like_DNA-bd_sf"/>
</dbReference>
<accession>A0ABD5UHD5</accession>
<dbReference type="Pfam" id="PF13412">
    <property type="entry name" value="HTH_24"/>
    <property type="match status" value="1"/>
</dbReference>
<reference evidence="1 2" key="1">
    <citation type="journal article" date="2019" name="Int. J. Syst. Evol. Microbiol.">
        <title>The Global Catalogue of Microorganisms (GCM) 10K type strain sequencing project: providing services to taxonomists for standard genome sequencing and annotation.</title>
        <authorList>
            <consortium name="The Broad Institute Genomics Platform"/>
            <consortium name="The Broad Institute Genome Sequencing Center for Infectious Disease"/>
            <person name="Wu L."/>
            <person name="Ma J."/>
        </authorList>
    </citation>
    <scope>NUCLEOTIDE SEQUENCE [LARGE SCALE GENOMIC DNA]</scope>
    <source>
        <strain evidence="1 2">Y73</strain>
    </source>
</reference>
<evidence type="ECO:0000313" key="2">
    <source>
        <dbReference type="Proteomes" id="UP001596333"/>
    </source>
</evidence>
<evidence type="ECO:0000313" key="1">
    <source>
        <dbReference type="EMBL" id="MFC6887910.1"/>
    </source>
</evidence>
<proteinExistence type="predicted"/>
<protein>
    <submittedName>
        <fullName evidence="1">Winged helix-turn-helix transcriptional regulator</fullName>
    </submittedName>
</protein>